<accession>A0A913ZH14</accession>
<dbReference type="OrthoDB" id="6149269at2759"/>
<proteinExistence type="predicted"/>
<dbReference type="AlphaFoldDB" id="A0A913ZH14"/>
<reference evidence="2" key="1">
    <citation type="submission" date="2022-11" db="UniProtKB">
        <authorList>
            <consortium name="EnsemblMetazoa"/>
        </authorList>
    </citation>
    <scope>IDENTIFICATION</scope>
</reference>
<dbReference type="Proteomes" id="UP000887568">
    <property type="component" value="Unplaced"/>
</dbReference>
<sequence length="511" mass="58210">MSINGMHNMETILQGILPPQILQTLEENGVDSSVFLSLTEDDLFRMFPGKVGYVRKVMMVQSELNAPLSAEEATGPEGDSDLPGVLQSPDVRSQLTAAPMAPRILDISKLSSPSMASVGAGGDDVAEEAGSHQDLESSDVALQGPSSRLETPKTPMWNMFTTPQTWPQYSDRVVSALKSGNIMADWDALIAETAYFILKHHDMKAPSEYDDVGRLVSERWPCILFEEHGKKPWNHFVKRLSQKMRNIRWTRKRKMEQTKQPATTKRTAVAAADYSFEADGDSPEELLKADLLSELQKDKPDKAKIGHLQKLTFNLRKREKPTFHDYPFLLEEKFIKREFFLRQPEVSEASLQQNWTSLINMVTECTKQDRFENTEGEIGLLKYVDTKIAITKRVKKLQPAISVEKATYIPTSVASEAPRLVIISHEDDHELSNGFLLHDGNVVEMRDTKNVMEMVLFLSQAYYAWDLQYPIQYQVLGFLQLFLLKDRLSPFERSCSFFKFEKRLRSLQHVE</sequence>
<evidence type="ECO:0000256" key="1">
    <source>
        <dbReference type="SAM" id="MobiDB-lite"/>
    </source>
</evidence>
<protein>
    <submittedName>
        <fullName evidence="2">Uncharacterized protein</fullName>
    </submittedName>
</protein>
<feature type="region of interest" description="Disordered" evidence="1">
    <location>
        <begin position="115"/>
        <end position="156"/>
    </location>
</feature>
<organism evidence="2 3">
    <name type="scientific">Patiria miniata</name>
    <name type="common">Bat star</name>
    <name type="synonym">Asterina miniata</name>
    <dbReference type="NCBI Taxonomy" id="46514"/>
    <lineage>
        <taxon>Eukaryota</taxon>
        <taxon>Metazoa</taxon>
        <taxon>Echinodermata</taxon>
        <taxon>Eleutherozoa</taxon>
        <taxon>Asterozoa</taxon>
        <taxon>Asteroidea</taxon>
        <taxon>Valvatacea</taxon>
        <taxon>Valvatida</taxon>
        <taxon>Asterinidae</taxon>
        <taxon>Patiria</taxon>
    </lineage>
</organism>
<dbReference type="EnsemblMetazoa" id="XM_038195149.1">
    <property type="protein sequence ID" value="XP_038051077.1"/>
    <property type="gene ID" value="LOC119724204"/>
</dbReference>
<name>A0A913ZH14_PATMI</name>
<keyword evidence="3" id="KW-1185">Reference proteome</keyword>
<evidence type="ECO:0000313" key="2">
    <source>
        <dbReference type="EnsemblMetazoa" id="XP_038051077.1"/>
    </source>
</evidence>
<evidence type="ECO:0000313" key="3">
    <source>
        <dbReference type="Proteomes" id="UP000887568"/>
    </source>
</evidence>
<dbReference type="GeneID" id="119724204"/>
<dbReference type="RefSeq" id="XP_038051077.1">
    <property type="nucleotide sequence ID" value="XM_038195149.1"/>
</dbReference>